<name>A0A8J2QS53_9NEOP</name>
<feature type="region of interest" description="Disordered" evidence="1">
    <location>
        <begin position="1"/>
        <end position="23"/>
    </location>
</feature>
<sequence>MWSPGEEDTGQPPPSAGHHLHVTGAGSGTCYHRRCIPEFVLENVVVLITMSRRTVGAITDEVDMAGARLAECLEAMLPNHPDDQQPLSNIAFFYTEQNMHNVQRTSTQTSGR</sequence>
<dbReference type="OrthoDB" id="20295at2759"/>
<dbReference type="AlphaFoldDB" id="A0A8J2QS53"/>
<evidence type="ECO:0000313" key="2">
    <source>
        <dbReference type="EMBL" id="CAG9568066.1"/>
    </source>
</evidence>
<organism evidence="2 3">
    <name type="scientific">Danaus chrysippus</name>
    <name type="common">African queen</name>
    <dbReference type="NCBI Taxonomy" id="151541"/>
    <lineage>
        <taxon>Eukaryota</taxon>
        <taxon>Metazoa</taxon>
        <taxon>Ecdysozoa</taxon>
        <taxon>Arthropoda</taxon>
        <taxon>Hexapoda</taxon>
        <taxon>Insecta</taxon>
        <taxon>Pterygota</taxon>
        <taxon>Neoptera</taxon>
        <taxon>Endopterygota</taxon>
        <taxon>Lepidoptera</taxon>
        <taxon>Glossata</taxon>
        <taxon>Ditrysia</taxon>
        <taxon>Papilionoidea</taxon>
        <taxon>Nymphalidae</taxon>
        <taxon>Danainae</taxon>
        <taxon>Danaini</taxon>
        <taxon>Danaina</taxon>
        <taxon>Danaus</taxon>
        <taxon>Anosia</taxon>
    </lineage>
</organism>
<protein>
    <submittedName>
        <fullName evidence="2">(African queen) hypothetical protein</fullName>
    </submittedName>
</protein>
<evidence type="ECO:0000313" key="3">
    <source>
        <dbReference type="Proteomes" id="UP000789524"/>
    </source>
</evidence>
<accession>A0A8J2QS53</accession>
<comment type="caution">
    <text evidence="2">The sequence shown here is derived from an EMBL/GenBank/DDBJ whole genome shotgun (WGS) entry which is preliminary data.</text>
</comment>
<dbReference type="Proteomes" id="UP000789524">
    <property type="component" value="Unassembled WGS sequence"/>
</dbReference>
<reference evidence="2" key="1">
    <citation type="submission" date="2021-09" db="EMBL/GenBank/DDBJ databases">
        <authorList>
            <person name="Martin H S."/>
        </authorList>
    </citation>
    <scope>NUCLEOTIDE SEQUENCE</scope>
</reference>
<gene>
    <name evidence="2" type="ORF">DCHRY22_LOCUS8121</name>
</gene>
<evidence type="ECO:0000256" key="1">
    <source>
        <dbReference type="SAM" id="MobiDB-lite"/>
    </source>
</evidence>
<proteinExistence type="predicted"/>
<dbReference type="EMBL" id="CAKASE010000059">
    <property type="protein sequence ID" value="CAG9568066.1"/>
    <property type="molecule type" value="Genomic_DNA"/>
</dbReference>
<keyword evidence="3" id="KW-1185">Reference proteome</keyword>